<dbReference type="Proteomes" id="UP001368500">
    <property type="component" value="Unassembled WGS sequence"/>
</dbReference>
<dbReference type="InterPro" id="IPR012312">
    <property type="entry name" value="Hemerythrin-like"/>
</dbReference>
<dbReference type="RefSeq" id="WP_341375477.1">
    <property type="nucleotide sequence ID" value="NZ_JBBUTF010000016.1"/>
</dbReference>
<feature type="region of interest" description="Disordered" evidence="1">
    <location>
        <begin position="198"/>
        <end position="231"/>
    </location>
</feature>
<dbReference type="Gene3D" id="1.20.120.520">
    <property type="entry name" value="nmb1532 protein domain like"/>
    <property type="match status" value="1"/>
</dbReference>
<comment type="caution">
    <text evidence="3">The sequence shown here is derived from an EMBL/GenBank/DDBJ whole genome shotgun (WGS) entry which is preliminary data.</text>
</comment>
<evidence type="ECO:0000313" key="3">
    <source>
        <dbReference type="EMBL" id="MEK8027693.1"/>
    </source>
</evidence>
<dbReference type="EMBL" id="JBBUTF010000016">
    <property type="protein sequence ID" value="MEK8027693.1"/>
    <property type="molecule type" value="Genomic_DNA"/>
</dbReference>
<evidence type="ECO:0000256" key="1">
    <source>
        <dbReference type="SAM" id="MobiDB-lite"/>
    </source>
</evidence>
<evidence type="ECO:0000259" key="2">
    <source>
        <dbReference type="Pfam" id="PF01814"/>
    </source>
</evidence>
<accession>A0ABU9BDR7</accession>
<feature type="domain" description="Hemerythrin-like" evidence="2">
    <location>
        <begin position="18"/>
        <end position="188"/>
    </location>
</feature>
<name>A0ABU9BDR7_9BURK</name>
<protein>
    <submittedName>
        <fullName evidence="3">Hemerythrin domain-containing protein</fullName>
    </submittedName>
</protein>
<proteinExistence type="predicted"/>
<feature type="compositionally biased region" description="Low complexity" evidence="1">
    <location>
        <begin position="210"/>
        <end position="231"/>
    </location>
</feature>
<reference evidence="3 4" key="1">
    <citation type="submission" date="2024-04" db="EMBL/GenBank/DDBJ databases">
        <title>Novel species of the genus Ideonella isolated from streams.</title>
        <authorList>
            <person name="Lu H."/>
        </authorList>
    </citation>
    <scope>NUCLEOTIDE SEQUENCE [LARGE SCALE GENOMIC DNA]</scope>
    <source>
        <strain evidence="3 4">BYS139W</strain>
    </source>
</reference>
<sequence length="231" mass="24528">MSPLLQPGSSPAVGFESPFEMLDACHERVRRSLDLLARLITHLERQGIDAAARDAAHDVWRYFTIAAPQHHQDEERHVFAWAARSGRADLAAAAGRLQIEHRDFDRQWHTLGPLLLALHGRPIPGSAVTSPAGAHGTHGAHPVHGDPDGAHDAIPPPDLAALCAAARHFIDSHQDHLALEDGLLLPAAAQAFRQQPAAALQAMGDEMAARRGAPRPAGPAAPGDPARAADG</sequence>
<gene>
    <name evidence="3" type="ORF">AACH11_17140</name>
</gene>
<feature type="region of interest" description="Disordered" evidence="1">
    <location>
        <begin position="126"/>
        <end position="155"/>
    </location>
</feature>
<evidence type="ECO:0000313" key="4">
    <source>
        <dbReference type="Proteomes" id="UP001368500"/>
    </source>
</evidence>
<dbReference type="Pfam" id="PF01814">
    <property type="entry name" value="Hemerythrin"/>
    <property type="match status" value="1"/>
</dbReference>
<organism evidence="3 4">
    <name type="scientific">Pseudaquabacterium rugosum</name>
    <dbReference type="NCBI Taxonomy" id="2984194"/>
    <lineage>
        <taxon>Bacteria</taxon>
        <taxon>Pseudomonadati</taxon>
        <taxon>Pseudomonadota</taxon>
        <taxon>Betaproteobacteria</taxon>
        <taxon>Burkholderiales</taxon>
        <taxon>Sphaerotilaceae</taxon>
        <taxon>Pseudaquabacterium</taxon>
    </lineage>
</organism>
<keyword evidence="4" id="KW-1185">Reference proteome</keyword>